<dbReference type="eggNOG" id="KOG3092">
    <property type="taxonomic scope" value="Eukaryota"/>
</dbReference>
<dbReference type="FunFam" id="1.10.1820.10:FF:000005">
    <property type="entry name" value="Casein kinase II subunit beta"/>
    <property type="match status" value="1"/>
</dbReference>
<dbReference type="SUPFAM" id="SSF57798">
    <property type="entry name" value="Casein kinase II beta subunit"/>
    <property type="match status" value="1"/>
</dbReference>
<dbReference type="PROSITE" id="PS01101">
    <property type="entry name" value="CK2_BETA"/>
    <property type="match status" value="1"/>
</dbReference>
<organism evidence="4 5">
    <name type="scientific">Sphaeroforma arctica JP610</name>
    <dbReference type="NCBI Taxonomy" id="667725"/>
    <lineage>
        <taxon>Eukaryota</taxon>
        <taxon>Ichthyosporea</taxon>
        <taxon>Ichthyophonida</taxon>
        <taxon>Sphaeroforma</taxon>
    </lineage>
</organism>
<feature type="compositionally biased region" description="Basic and acidic residues" evidence="3">
    <location>
        <begin position="236"/>
        <end position="262"/>
    </location>
</feature>
<dbReference type="AlphaFoldDB" id="A0A0L0FII2"/>
<comment type="similarity">
    <text evidence="1 2">Belongs to the casein kinase 2 subunit beta family.</text>
</comment>
<evidence type="ECO:0000256" key="3">
    <source>
        <dbReference type="SAM" id="MobiDB-lite"/>
    </source>
</evidence>
<dbReference type="PANTHER" id="PTHR11740:SF0">
    <property type="entry name" value="CASEIN KINASE II SUBUNIT BETA"/>
    <property type="match status" value="1"/>
</dbReference>
<dbReference type="InterPro" id="IPR000704">
    <property type="entry name" value="Casein_kinase_II_reg-sub"/>
</dbReference>
<evidence type="ECO:0000256" key="2">
    <source>
        <dbReference type="RuleBase" id="RU361268"/>
    </source>
</evidence>
<name>A0A0L0FII2_9EUKA</name>
<dbReference type="GO" id="GO:0019887">
    <property type="term" value="F:protein kinase regulator activity"/>
    <property type="evidence" value="ECO:0007669"/>
    <property type="project" value="InterPro"/>
</dbReference>
<dbReference type="EMBL" id="KQ243044">
    <property type="protein sequence ID" value="KNC76574.1"/>
    <property type="molecule type" value="Genomic_DNA"/>
</dbReference>
<dbReference type="GeneID" id="25911436"/>
<dbReference type="GO" id="GO:0005956">
    <property type="term" value="C:protein kinase CK2 complex"/>
    <property type="evidence" value="ECO:0007669"/>
    <property type="project" value="UniProtKB-UniRule"/>
</dbReference>
<sequence length="271" mass="31135">MTRSYYVHSALASLQHFLTISTPSTEESSGEEDSWVSWFCSLAGNEFFCHVDEDWMLDRFNLTGINEHVYSYRKALDMILDLEMEGEASEEEIERIEQSAEVLYGLIHARYIVTSAGCAQMAAKFYNKDFGECPRVLCAGQAVLPVGLSNTPWDNTVKLFCPNCQDIYNTKSSRHRHIDGAFFGCTFAHLMLVVQLQWEPSIEPRIYVPKIYGFKIHPSAVKYSQRKAQLSRRKKQNDNTERDRVRQEKMIKDLRTPAEHAAADAQKYQAQ</sequence>
<reference evidence="4 5" key="1">
    <citation type="submission" date="2011-02" db="EMBL/GenBank/DDBJ databases">
        <title>The Genome Sequence of Sphaeroforma arctica JP610.</title>
        <authorList>
            <consortium name="The Broad Institute Genome Sequencing Platform"/>
            <person name="Russ C."/>
            <person name="Cuomo C."/>
            <person name="Young S.K."/>
            <person name="Zeng Q."/>
            <person name="Gargeya S."/>
            <person name="Alvarado L."/>
            <person name="Berlin A."/>
            <person name="Chapman S.B."/>
            <person name="Chen Z."/>
            <person name="Freedman E."/>
            <person name="Gellesch M."/>
            <person name="Goldberg J."/>
            <person name="Griggs A."/>
            <person name="Gujja S."/>
            <person name="Heilman E."/>
            <person name="Heiman D."/>
            <person name="Howarth C."/>
            <person name="Mehta T."/>
            <person name="Neiman D."/>
            <person name="Pearson M."/>
            <person name="Roberts A."/>
            <person name="Saif S."/>
            <person name="Shea T."/>
            <person name="Shenoy N."/>
            <person name="Sisk P."/>
            <person name="Stolte C."/>
            <person name="Sykes S."/>
            <person name="White J."/>
            <person name="Yandava C."/>
            <person name="Burger G."/>
            <person name="Gray M.W."/>
            <person name="Holland P.W.H."/>
            <person name="King N."/>
            <person name="Lang F.B.F."/>
            <person name="Roger A.J."/>
            <person name="Ruiz-Trillo I."/>
            <person name="Haas B."/>
            <person name="Nusbaum C."/>
            <person name="Birren B."/>
        </authorList>
    </citation>
    <scope>NUCLEOTIDE SEQUENCE [LARGE SCALE GENOMIC DNA]</scope>
    <source>
        <strain evidence="4 5">JP610</strain>
    </source>
</reference>
<evidence type="ECO:0000313" key="5">
    <source>
        <dbReference type="Proteomes" id="UP000054560"/>
    </source>
</evidence>
<gene>
    <name evidence="4" type="ORF">SARC_10932</name>
</gene>
<proteinExistence type="inferred from homology"/>
<dbReference type="PANTHER" id="PTHR11740">
    <property type="entry name" value="CASEIN KINASE II SUBUNIT BETA"/>
    <property type="match status" value="1"/>
</dbReference>
<keyword evidence="5" id="KW-1185">Reference proteome</keyword>
<evidence type="ECO:0000313" key="4">
    <source>
        <dbReference type="EMBL" id="KNC76574.1"/>
    </source>
</evidence>
<dbReference type="STRING" id="667725.A0A0L0FII2"/>
<comment type="subunit">
    <text evidence="2">Tetramer of two alpha and two beta subunits.</text>
</comment>
<dbReference type="Gene3D" id="2.20.25.20">
    <property type="match status" value="1"/>
</dbReference>
<protein>
    <recommendedName>
        <fullName evidence="2">Casein kinase II subunit beta</fullName>
        <shortName evidence="2">CK II beta</shortName>
    </recommendedName>
</protein>
<dbReference type="InterPro" id="IPR035991">
    <property type="entry name" value="Casein_kinase_II_beta-like"/>
</dbReference>
<dbReference type="GO" id="GO:0005737">
    <property type="term" value="C:cytoplasm"/>
    <property type="evidence" value="ECO:0007669"/>
    <property type="project" value="TreeGrafter"/>
</dbReference>
<dbReference type="Proteomes" id="UP000054560">
    <property type="component" value="Unassembled WGS sequence"/>
</dbReference>
<dbReference type="PRINTS" id="PR00472">
    <property type="entry name" value="CASNKINASEII"/>
</dbReference>
<dbReference type="InterPro" id="IPR016149">
    <property type="entry name" value="Casein_kin_II_reg-sub_N"/>
</dbReference>
<dbReference type="RefSeq" id="XP_014150476.1">
    <property type="nucleotide sequence ID" value="XM_014295001.1"/>
</dbReference>
<evidence type="ECO:0000256" key="1">
    <source>
        <dbReference type="ARBA" id="ARBA00006941"/>
    </source>
</evidence>
<feature type="region of interest" description="Disordered" evidence="3">
    <location>
        <begin position="225"/>
        <end position="271"/>
    </location>
</feature>
<dbReference type="SMART" id="SM01085">
    <property type="entry name" value="CK_II_beta"/>
    <property type="match status" value="1"/>
</dbReference>
<dbReference type="Gene3D" id="1.10.1820.10">
    <property type="entry name" value="protein kinase ck2 holoenzyme, chain C, domain 1"/>
    <property type="match status" value="1"/>
</dbReference>
<dbReference type="FunFam" id="2.20.25.20:FF:000001">
    <property type="entry name" value="Casein kinase II subunit beta"/>
    <property type="match status" value="1"/>
</dbReference>
<accession>A0A0L0FII2</accession>
<dbReference type="Pfam" id="PF01214">
    <property type="entry name" value="CK_II_beta"/>
    <property type="match status" value="1"/>
</dbReference>
<dbReference type="OrthoDB" id="3971593at2759"/>